<feature type="domain" description="Rhodanese" evidence="1">
    <location>
        <begin position="64"/>
        <end position="156"/>
    </location>
</feature>
<dbReference type="EMBL" id="CP003154">
    <property type="protein sequence ID" value="AFL75286.1"/>
    <property type="molecule type" value="Genomic_DNA"/>
</dbReference>
<organism evidence="2 3">
    <name type="scientific">Thiocystis violascens (strain ATCC 17096 / DSM 198 / 6111)</name>
    <name type="common">Chromatium violascens</name>
    <dbReference type="NCBI Taxonomy" id="765911"/>
    <lineage>
        <taxon>Bacteria</taxon>
        <taxon>Pseudomonadati</taxon>
        <taxon>Pseudomonadota</taxon>
        <taxon>Gammaproteobacteria</taxon>
        <taxon>Chromatiales</taxon>
        <taxon>Chromatiaceae</taxon>
        <taxon>Thiocystis</taxon>
    </lineage>
</organism>
<protein>
    <submittedName>
        <fullName evidence="2">Rhodanese-related sulfurtransferase</fullName>
    </submittedName>
</protein>
<evidence type="ECO:0000313" key="2">
    <source>
        <dbReference type="EMBL" id="AFL75286.1"/>
    </source>
</evidence>
<dbReference type="HOGENOM" id="CLU_089574_11_1_6"/>
<dbReference type="eggNOG" id="COG0607">
    <property type="taxonomic scope" value="Bacteria"/>
</dbReference>
<dbReference type="PANTHER" id="PTHR43031">
    <property type="entry name" value="FAD-DEPENDENT OXIDOREDUCTASE"/>
    <property type="match status" value="1"/>
</dbReference>
<dbReference type="SUPFAM" id="SSF52821">
    <property type="entry name" value="Rhodanese/Cell cycle control phosphatase"/>
    <property type="match status" value="1"/>
</dbReference>
<dbReference type="SMART" id="SM00450">
    <property type="entry name" value="RHOD"/>
    <property type="match status" value="1"/>
</dbReference>
<dbReference type="CDD" id="cd00158">
    <property type="entry name" value="RHOD"/>
    <property type="match status" value="1"/>
</dbReference>
<name>I3YE68_THIV6</name>
<dbReference type="Pfam" id="PF00581">
    <property type="entry name" value="Rhodanese"/>
    <property type="match status" value="1"/>
</dbReference>
<proteinExistence type="predicted"/>
<dbReference type="Proteomes" id="UP000006062">
    <property type="component" value="Chromosome"/>
</dbReference>
<dbReference type="KEGG" id="tvi:Thivi_3416"/>
<evidence type="ECO:0000259" key="1">
    <source>
        <dbReference type="PROSITE" id="PS50206"/>
    </source>
</evidence>
<keyword evidence="2" id="KW-0808">Transferase</keyword>
<dbReference type="PROSITE" id="PS50206">
    <property type="entry name" value="RHODANESE_3"/>
    <property type="match status" value="1"/>
</dbReference>
<dbReference type="GO" id="GO:0016740">
    <property type="term" value="F:transferase activity"/>
    <property type="evidence" value="ECO:0007669"/>
    <property type="project" value="UniProtKB-KW"/>
</dbReference>
<accession>I3YE68</accession>
<reference evidence="2 3" key="1">
    <citation type="submission" date="2012-06" db="EMBL/GenBank/DDBJ databases">
        <title>Complete sequence of Thiocystis violascens DSM 198.</title>
        <authorList>
            <consortium name="US DOE Joint Genome Institute"/>
            <person name="Lucas S."/>
            <person name="Han J."/>
            <person name="Lapidus A."/>
            <person name="Cheng J.-F."/>
            <person name="Goodwin L."/>
            <person name="Pitluck S."/>
            <person name="Peters L."/>
            <person name="Ovchinnikova G."/>
            <person name="Teshima H."/>
            <person name="Detter J.C."/>
            <person name="Han C."/>
            <person name="Tapia R."/>
            <person name="Land M."/>
            <person name="Hauser L."/>
            <person name="Kyrpides N."/>
            <person name="Ivanova N."/>
            <person name="Pagani I."/>
            <person name="Vogl K."/>
            <person name="Liu Z."/>
            <person name="Frigaard N.-U."/>
            <person name="Bryant D."/>
            <person name="Woyke T."/>
        </authorList>
    </citation>
    <scope>NUCLEOTIDE SEQUENCE [LARGE SCALE GENOMIC DNA]</scope>
    <source>
        <strain evidence="3">ATCC 17096 / DSM 198 / 6111</strain>
    </source>
</reference>
<evidence type="ECO:0000313" key="3">
    <source>
        <dbReference type="Proteomes" id="UP000006062"/>
    </source>
</evidence>
<dbReference type="InterPro" id="IPR036873">
    <property type="entry name" value="Rhodanese-like_dom_sf"/>
</dbReference>
<dbReference type="InterPro" id="IPR050229">
    <property type="entry name" value="GlpE_sulfurtransferase"/>
</dbReference>
<dbReference type="PANTHER" id="PTHR43031:SF10">
    <property type="entry name" value="RHODANESE DOMAIN-CONTAINING PROTEIN"/>
    <property type="match status" value="1"/>
</dbReference>
<dbReference type="STRING" id="765911.Thivi_3416"/>
<dbReference type="Gene3D" id="3.40.250.10">
    <property type="entry name" value="Rhodanese-like domain"/>
    <property type="match status" value="1"/>
</dbReference>
<dbReference type="AlphaFoldDB" id="I3YE68"/>
<keyword evidence="3" id="KW-1185">Reference proteome</keyword>
<sequence>MSPTRTVVLMTAFAFLTGFGPLAGAYDAKLAESYANLFMPVQGLQAGKALHCIKPEAFVNRVKRGEPMVTLDVRTPAETGIFTAALPGHLTLSLHELFLPANLARIPKDRTVVVLCKSGLRASAAGTALRHIGFENVFILEGGFKALVDYLDPMTANQLPAVELVTSRIPREVAASLGCHGWQSNLRRFDWMTAICPT</sequence>
<gene>
    <name evidence="2" type="ordered locus">Thivi_3416</name>
</gene>
<dbReference type="InterPro" id="IPR001763">
    <property type="entry name" value="Rhodanese-like_dom"/>
</dbReference>